<keyword evidence="1" id="KW-0812">Transmembrane</keyword>
<proteinExistence type="predicted"/>
<organism evidence="2">
    <name type="scientific">Lepeophtheirus salmonis</name>
    <name type="common">Salmon louse</name>
    <name type="synonym">Caligus salmonis</name>
    <dbReference type="NCBI Taxonomy" id="72036"/>
    <lineage>
        <taxon>Eukaryota</taxon>
        <taxon>Metazoa</taxon>
        <taxon>Ecdysozoa</taxon>
        <taxon>Arthropoda</taxon>
        <taxon>Crustacea</taxon>
        <taxon>Multicrustacea</taxon>
        <taxon>Hexanauplia</taxon>
        <taxon>Copepoda</taxon>
        <taxon>Siphonostomatoida</taxon>
        <taxon>Caligidae</taxon>
        <taxon>Lepeophtheirus</taxon>
    </lineage>
</organism>
<protein>
    <submittedName>
        <fullName evidence="2">Uncharacterized protein</fullName>
    </submittedName>
</protein>
<dbReference type="EMBL" id="HACA01029127">
    <property type="protein sequence ID" value="CDW46488.1"/>
    <property type="molecule type" value="Transcribed_RNA"/>
</dbReference>
<keyword evidence="1" id="KW-0472">Membrane</keyword>
<feature type="transmembrane region" description="Helical" evidence="1">
    <location>
        <begin position="48"/>
        <end position="71"/>
    </location>
</feature>
<sequence>MLQYYVIIIIIHDSSNLRDKMFKYLPRIAMINHRLKNDNYQDVLTCTMIYYVIVIIFVTKVLIVVLIQLLMHRVIEMNQLFVNEQFIIQFGANS</sequence>
<name>A0A0K2V7H3_LEPSM</name>
<dbReference type="AlphaFoldDB" id="A0A0K2V7H3"/>
<evidence type="ECO:0000313" key="2">
    <source>
        <dbReference type="EMBL" id="CDW46488.1"/>
    </source>
</evidence>
<evidence type="ECO:0000256" key="1">
    <source>
        <dbReference type="SAM" id="Phobius"/>
    </source>
</evidence>
<accession>A0A0K2V7H3</accession>
<keyword evidence="1" id="KW-1133">Transmembrane helix</keyword>
<reference evidence="2" key="1">
    <citation type="submission" date="2014-05" db="EMBL/GenBank/DDBJ databases">
        <authorList>
            <person name="Chronopoulou M."/>
        </authorList>
    </citation>
    <scope>NUCLEOTIDE SEQUENCE</scope>
    <source>
        <tissue evidence="2">Whole organism</tissue>
    </source>
</reference>